<protein>
    <submittedName>
        <fullName evidence="1">Uncharacterized protein</fullName>
    </submittedName>
</protein>
<gene>
    <name evidence="1" type="ORF">BDN72DRAFT_740048</name>
</gene>
<reference evidence="1 2" key="1">
    <citation type="journal article" date="2019" name="Nat. Ecol. Evol.">
        <title>Megaphylogeny resolves global patterns of mushroom evolution.</title>
        <authorList>
            <person name="Varga T."/>
            <person name="Krizsan K."/>
            <person name="Foldi C."/>
            <person name="Dima B."/>
            <person name="Sanchez-Garcia M."/>
            <person name="Sanchez-Ramirez S."/>
            <person name="Szollosi G.J."/>
            <person name="Szarkandi J.G."/>
            <person name="Papp V."/>
            <person name="Albert L."/>
            <person name="Andreopoulos W."/>
            <person name="Angelini C."/>
            <person name="Antonin V."/>
            <person name="Barry K.W."/>
            <person name="Bougher N.L."/>
            <person name="Buchanan P."/>
            <person name="Buyck B."/>
            <person name="Bense V."/>
            <person name="Catcheside P."/>
            <person name="Chovatia M."/>
            <person name="Cooper J."/>
            <person name="Damon W."/>
            <person name="Desjardin D."/>
            <person name="Finy P."/>
            <person name="Geml J."/>
            <person name="Haridas S."/>
            <person name="Hughes K."/>
            <person name="Justo A."/>
            <person name="Karasinski D."/>
            <person name="Kautmanova I."/>
            <person name="Kiss B."/>
            <person name="Kocsube S."/>
            <person name="Kotiranta H."/>
            <person name="LaButti K.M."/>
            <person name="Lechner B.E."/>
            <person name="Liimatainen K."/>
            <person name="Lipzen A."/>
            <person name="Lukacs Z."/>
            <person name="Mihaltcheva S."/>
            <person name="Morgado L.N."/>
            <person name="Niskanen T."/>
            <person name="Noordeloos M.E."/>
            <person name="Ohm R.A."/>
            <person name="Ortiz-Santana B."/>
            <person name="Ovrebo C."/>
            <person name="Racz N."/>
            <person name="Riley R."/>
            <person name="Savchenko A."/>
            <person name="Shiryaev A."/>
            <person name="Soop K."/>
            <person name="Spirin V."/>
            <person name="Szebenyi C."/>
            <person name="Tomsovsky M."/>
            <person name="Tulloss R.E."/>
            <person name="Uehling J."/>
            <person name="Grigoriev I.V."/>
            <person name="Vagvolgyi C."/>
            <person name="Papp T."/>
            <person name="Martin F.M."/>
            <person name="Miettinen O."/>
            <person name="Hibbett D.S."/>
            <person name="Nagy L.G."/>
        </authorList>
    </citation>
    <scope>NUCLEOTIDE SEQUENCE [LARGE SCALE GENOMIC DNA]</scope>
    <source>
        <strain evidence="1 2">NL-1719</strain>
    </source>
</reference>
<feature type="non-terminal residue" evidence="1">
    <location>
        <position position="1"/>
    </location>
</feature>
<keyword evidence="2" id="KW-1185">Reference proteome</keyword>
<dbReference type="Proteomes" id="UP000308600">
    <property type="component" value="Unassembled WGS sequence"/>
</dbReference>
<proteinExistence type="predicted"/>
<organism evidence="1 2">
    <name type="scientific">Pluteus cervinus</name>
    <dbReference type="NCBI Taxonomy" id="181527"/>
    <lineage>
        <taxon>Eukaryota</taxon>
        <taxon>Fungi</taxon>
        <taxon>Dikarya</taxon>
        <taxon>Basidiomycota</taxon>
        <taxon>Agaricomycotina</taxon>
        <taxon>Agaricomycetes</taxon>
        <taxon>Agaricomycetidae</taxon>
        <taxon>Agaricales</taxon>
        <taxon>Pluteineae</taxon>
        <taxon>Pluteaceae</taxon>
        <taxon>Pluteus</taxon>
    </lineage>
</organism>
<name>A0ACD2ZXM5_9AGAR</name>
<evidence type="ECO:0000313" key="2">
    <source>
        <dbReference type="Proteomes" id="UP000308600"/>
    </source>
</evidence>
<sequence length="134" mass="14917">NTSKMIPRAAKELQNNSIRYSLCQQALSPYFSWMSSMVEAHLPAEYKKLQEYANVLPGNELAPAHPFAGFVINLNVATDLHRDWGDESICVVTVASDCEGGELVLVELGIVLELKHGDMVVFPSSKITHFNQHF</sequence>
<dbReference type="EMBL" id="ML209591">
    <property type="protein sequence ID" value="TFK58157.1"/>
    <property type="molecule type" value="Genomic_DNA"/>
</dbReference>
<accession>A0ACD2ZXM5</accession>
<evidence type="ECO:0000313" key="1">
    <source>
        <dbReference type="EMBL" id="TFK58157.1"/>
    </source>
</evidence>
<feature type="non-terminal residue" evidence="1">
    <location>
        <position position="134"/>
    </location>
</feature>